<dbReference type="SUPFAM" id="SSF55811">
    <property type="entry name" value="Nudix"/>
    <property type="match status" value="1"/>
</dbReference>
<dbReference type="InterPro" id="IPR020476">
    <property type="entry name" value="Nudix_hydrolase"/>
</dbReference>
<keyword evidence="1 2" id="KW-0378">Hydrolase</keyword>
<evidence type="ECO:0000259" key="4">
    <source>
        <dbReference type="PROSITE" id="PS51462"/>
    </source>
</evidence>
<evidence type="ECO:0000256" key="3">
    <source>
        <dbReference type="SAM" id="Phobius"/>
    </source>
</evidence>
<evidence type="ECO:0000256" key="2">
    <source>
        <dbReference type="RuleBase" id="RU003476"/>
    </source>
</evidence>
<feature type="transmembrane region" description="Helical" evidence="3">
    <location>
        <begin position="6"/>
        <end position="24"/>
    </location>
</feature>
<dbReference type="PANTHER" id="PTHR11839:SF1">
    <property type="entry name" value="ADP-SUGAR PYROPHOSPHATASE"/>
    <property type="match status" value="1"/>
</dbReference>
<dbReference type="InterPro" id="IPR015797">
    <property type="entry name" value="NUDIX_hydrolase-like_dom_sf"/>
</dbReference>
<name>A0ABR3IVG4_9AGAR</name>
<comment type="caution">
    <text evidence="5">The sequence shown here is derived from an EMBL/GenBank/DDBJ whole genome shotgun (WGS) entry which is preliminary data.</text>
</comment>
<dbReference type="PANTHER" id="PTHR11839">
    <property type="entry name" value="UDP/ADP-SUGAR PYROPHOSPHATASE"/>
    <property type="match status" value="1"/>
</dbReference>
<keyword evidence="3" id="KW-0472">Membrane</keyword>
<sequence length="234" mass="26289">MRTSRVVVNIIKAVVFMVLLRLTIRRLPYFASPASTIVRHSTTSIRPPMSATPKIVSKTEMSASEAKWITLYKLKYTDQDGKERVWECAERKTRKSSGIDAVDILALIRSKTNAFPLSTVVIEQYRPPIDKYIIELPAGLIDDGETPEQAAIRELEEETGYKAERVLESSPVTVSDPGMTSANMKTIALAVTMDDQLETPKPHLEPGEHIVTRVIELSKLLDELEEWEGLLRDP</sequence>
<evidence type="ECO:0000256" key="1">
    <source>
        <dbReference type="ARBA" id="ARBA00022801"/>
    </source>
</evidence>
<dbReference type="InterPro" id="IPR000086">
    <property type="entry name" value="NUDIX_hydrolase_dom"/>
</dbReference>
<organism evidence="5 6">
    <name type="scientific">Hohenbuehelia grisea</name>
    <dbReference type="NCBI Taxonomy" id="104357"/>
    <lineage>
        <taxon>Eukaryota</taxon>
        <taxon>Fungi</taxon>
        <taxon>Dikarya</taxon>
        <taxon>Basidiomycota</taxon>
        <taxon>Agaricomycotina</taxon>
        <taxon>Agaricomycetes</taxon>
        <taxon>Agaricomycetidae</taxon>
        <taxon>Agaricales</taxon>
        <taxon>Pleurotineae</taxon>
        <taxon>Pleurotaceae</taxon>
        <taxon>Hohenbuehelia</taxon>
    </lineage>
</organism>
<dbReference type="InterPro" id="IPR020084">
    <property type="entry name" value="NUDIX_hydrolase_CS"/>
</dbReference>
<dbReference type="Pfam" id="PF00293">
    <property type="entry name" value="NUDIX"/>
    <property type="match status" value="1"/>
</dbReference>
<dbReference type="CDD" id="cd18888">
    <property type="entry name" value="NUDIX_ADPRase_Nudt5"/>
    <property type="match status" value="1"/>
</dbReference>
<dbReference type="PRINTS" id="PR00502">
    <property type="entry name" value="NUDIXFAMILY"/>
</dbReference>
<dbReference type="PROSITE" id="PS00893">
    <property type="entry name" value="NUDIX_BOX"/>
    <property type="match status" value="1"/>
</dbReference>
<keyword evidence="6" id="KW-1185">Reference proteome</keyword>
<evidence type="ECO:0000313" key="6">
    <source>
        <dbReference type="Proteomes" id="UP001556367"/>
    </source>
</evidence>
<feature type="domain" description="Nudix hydrolase" evidence="4">
    <location>
        <begin position="97"/>
        <end position="234"/>
    </location>
</feature>
<reference evidence="6" key="1">
    <citation type="submission" date="2024-06" db="EMBL/GenBank/DDBJ databases">
        <title>Multi-omics analyses provide insights into the biosynthesis of the anticancer antibiotic pleurotin in Hohenbuehelia grisea.</title>
        <authorList>
            <person name="Weaver J.A."/>
            <person name="Alberti F."/>
        </authorList>
    </citation>
    <scope>NUCLEOTIDE SEQUENCE [LARGE SCALE GENOMIC DNA]</scope>
    <source>
        <strain evidence="6">T-177</strain>
    </source>
</reference>
<proteinExistence type="inferred from homology"/>
<dbReference type="Proteomes" id="UP001556367">
    <property type="component" value="Unassembled WGS sequence"/>
</dbReference>
<gene>
    <name evidence="5" type="ORF">HGRIS_013369</name>
</gene>
<dbReference type="EMBL" id="JASNQZ010000015">
    <property type="protein sequence ID" value="KAL0947248.1"/>
    <property type="molecule type" value="Genomic_DNA"/>
</dbReference>
<accession>A0ABR3IVG4</accession>
<evidence type="ECO:0000313" key="5">
    <source>
        <dbReference type="EMBL" id="KAL0947248.1"/>
    </source>
</evidence>
<comment type="similarity">
    <text evidence="2">Belongs to the Nudix hydrolase family.</text>
</comment>
<keyword evidence="3" id="KW-0812">Transmembrane</keyword>
<dbReference type="Gene3D" id="3.90.79.10">
    <property type="entry name" value="Nucleoside Triphosphate Pyrophosphohydrolase"/>
    <property type="match status" value="1"/>
</dbReference>
<protein>
    <recommendedName>
        <fullName evidence="4">Nudix hydrolase domain-containing protein</fullName>
    </recommendedName>
</protein>
<keyword evidence="3" id="KW-1133">Transmembrane helix</keyword>
<dbReference type="PROSITE" id="PS51462">
    <property type="entry name" value="NUDIX"/>
    <property type="match status" value="1"/>
</dbReference>